<dbReference type="EMBL" id="OX597819">
    <property type="protein sequence ID" value="CAI9724254.1"/>
    <property type="molecule type" value="Genomic_DNA"/>
</dbReference>
<protein>
    <submittedName>
        <fullName evidence="2">Uncharacterized protein</fullName>
    </submittedName>
</protein>
<feature type="region of interest" description="Disordered" evidence="1">
    <location>
        <begin position="1"/>
        <end position="31"/>
    </location>
</feature>
<feature type="region of interest" description="Disordered" evidence="1">
    <location>
        <begin position="50"/>
        <end position="101"/>
    </location>
</feature>
<feature type="compositionally biased region" description="Polar residues" evidence="1">
    <location>
        <begin position="8"/>
        <end position="17"/>
    </location>
</feature>
<dbReference type="AlphaFoldDB" id="A0AA36AYC3"/>
<accession>A0AA36AYC3</accession>
<organism evidence="2 3">
    <name type="scientific">Octopus vulgaris</name>
    <name type="common">Common octopus</name>
    <dbReference type="NCBI Taxonomy" id="6645"/>
    <lineage>
        <taxon>Eukaryota</taxon>
        <taxon>Metazoa</taxon>
        <taxon>Spiralia</taxon>
        <taxon>Lophotrochozoa</taxon>
        <taxon>Mollusca</taxon>
        <taxon>Cephalopoda</taxon>
        <taxon>Coleoidea</taxon>
        <taxon>Octopodiformes</taxon>
        <taxon>Octopoda</taxon>
        <taxon>Incirrata</taxon>
        <taxon>Octopodidae</taxon>
        <taxon>Octopus</taxon>
    </lineage>
</organism>
<proteinExistence type="predicted"/>
<name>A0AA36AYC3_OCTVU</name>
<reference evidence="2" key="1">
    <citation type="submission" date="2023-08" db="EMBL/GenBank/DDBJ databases">
        <authorList>
            <person name="Alioto T."/>
            <person name="Alioto T."/>
            <person name="Gomez Garrido J."/>
        </authorList>
    </citation>
    <scope>NUCLEOTIDE SEQUENCE</scope>
</reference>
<dbReference type="Proteomes" id="UP001162480">
    <property type="component" value="Chromosome 6"/>
</dbReference>
<feature type="compositionally biased region" description="Basic residues" evidence="1">
    <location>
        <begin position="148"/>
        <end position="158"/>
    </location>
</feature>
<evidence type="ECO:0000256" key="1">
    <source>
        <dbReference type="SAM" id="MobiDB-lite"/>
    </source>
</evidence>
<feature type="region of interest" description="Disordered" evidence="1">
    <location>
        <begin position="144"/>
        <end position="167"/>
    </location>
</feature>
<gene>
    <name evidence="2" type="ORF">OCTVUL_1B011362</name>
</gene>
<keyword evidence="3" id="KW-1185">Reference proteome</keyword>
<evidence type="ECO:0000313" key="3">
    <source>
        <dbReference type="Proteomes" id="UP001162480"/>
    </source>
</evidence>
<sequence>MPLHRNESSGQATLSVRNQDKRPSKKTTICRGNVSQCSARLRIFDFDGIEEKAAESDSEDEREPSGNLLEVSDPSGEIPMEVSHEPKHGRPNMTGSSVSLVGINSDDHVSKDALFLEKRQVLDENETSTLLLPYQRKLMSTVTEARRSVKKRVPKRRNLQKDSDEKS</sequence>
<evidence type="ECO:0000313" key="2">
    <source>
        <dbReference type="EMBL" id="CAI9724254.1"/>
    </source>
</evidence>